<evidence type="ECO:0000313" key="3">
    <source>
        <dbReference type="EMBL" id="CAF4943582.1"/>
    </source>
</evidence>
<accession>A0A816UN98</accession>
<evidence type="ECO:0000313" key="2">
    <source>
        <dbReference type="EMBL" id="CAF2109941.1"/>
    </source>
</evidence>
<comment type="caution">
    <text evidence="2">The sequence shown here is derived from an EMBL/GenBank/DDBJ whole genome shotgun (WGS) entry which is preliminary data.</text>
</comment>
<protein>
    <submittedName>
        <fullName evidence="2">Uncharacterized protein</fullName>
    </submittedName>
</protein>
<organism evidence="2 4">
    <name type="scientific">Rotaria magnacalcarata</name>
    <dbReference type="NCBI Taxonomy" id="392030"/>
    <lineage>
        <taxon>Eukaryota</taxon>
        <taxon>Metazoa</taxon>
        <taxon>Spiralia</taxon>
        <taxon>Gnathifera</taxon>
        <taxon>Rotifera</taxon>
        <taxon>Eurotatoria</taxon>
        <taxon>Bdelloidea</taxon>
        <taxon>Philodinida</taxon>
        <taxon>Philodinidae</taxon>
        <taxon>Rotaria</taxon>
    </lineage>
</organism>
<reference evidence="2" key="1">
    <citation type="submission" date="2021-02" db="EMBL/GenBank/DDBJ databases">
        <authorList>
            <person name="Nowell W R."/>
        </authorList>
    </citation>
    <scope>NUCLEOTIDE SEQUENCE</scope>
</reference>
<dbReference type="EMBL" id="CAJNRE010012409">
    <property type="protein sequence ID" value="CAF2109941.1"/>
    <property type="molecule type" value="Genomic_DNA"/>
</dbReference>
<dbReference type="Proteomes" id="UP000676336">
    <property type="component" value="Unassembled WGS sequence"/>
</dbReference>
<dbReference type="AlphaFoldDB" id="A0A816UN98"/>
<feature type="region of interest" description="Disordered" evidence="1">
    <location>
        <begin position="29"/>
        <end position="52"/>
    </location>
</feature>
<proteinExistence type="predicted"/>
<evidence type="ECO:0000256" key="1">
    <source>
        <dbReference type="SAM" id="MobiDB-lite"/>
    </source>
</evidence>
<evidence type="ECO:0000313" key="4">
    <source>
        <dbReference type="Proteomes" id="UP000663824"/>
    </source>
</evidence>
<dbReference type="EMBL" id="CAJOBI010185889">
    <property type="protein sequence ID" value="CAF4943582.1"/>
    <property type="molecule type" value="Genomic_DNA"/>
</dbReference>
<gene>
    <name evidence="2" type="ORF">MBJ925_LOCUS23986</name>
    <name evidence="3" type="ORF">SMN809_LOCUS53771</name>
</gene>
<name>A0A816UN98_9BILA</name>
<feature type="non-terminal residue" evidence="2">
    <location>
        <position position="67"/>
    </location>
</feature>
<dbReference type="Proteomes" id="UP000663824">
    <property type="component" value="Unassembled WGS sequence"/>
</dbReference>
<sequence length="67" mass="7750">MPKNFYDSFSDDVRRAINANFKRNFTIVSFDGDPNQPHGPHTPVPKSKSRADFQDSVVKELFKQYSE</sequence>